<dbReference type="PROSITE" id="PS50103">
    <property type="entry name" value="ZF_C3H1"/>
    <property type="match status" value="1"/>
</dbReference>
<evidence type="ECO:0000256" key="4">
    <source>
        <dbReference type="PROSITE-ProRule" id="PRU00723"/>
    </source>
</evidence>
<gene>
    <name evidence="7" type="ORF">C1SCF055_LOCUS39695</name>
</gene>
<feature type="zinc finger region" description="C3H1-type" evidence="4">
    <location>
        <begin position="235"/>
        <end position="262"/>
    </location>
</feature>
<feature type="domain" description="C3H1-type" evidence="6">
    <location>
        <begin position="235"/>
        <end position="262"/>
    </location>
</feature>
<feature type="region of interest" description="Disordered" evidence="5">
    <location>
        <begin position="1"/>
        <end position="49"/>
    </location>
</feature>
<evidence type="ECO:0000256" key="5">
    <source>
        <dbReference type="SAM" id="MobiDB-lite"/>
    </source>
</evidence>
<accession>A0A9P1DR48</accession>
<dbReference type="EMBL" id="CAMXCT020006501">
    <property type="protein sequence ID" value="CAL1168200.1"/>
    <property type="molecule type" value="Genomic_DNA"/>
</dbReference>
<keyword evidence="3 4" id="KW-0862">Zinc</keyword>
<dbReference type="Pfam" id="PF00642">
    <property type="entry name" value="zf-CCCH"/>
    <property type="match status" value="1"/>
</dbReference>
<dbReference type="OrthoDB" id="6053at2759"/>
<dbReference type="InterPro" id="IPR036855">
    <property type="entry name" value="Znf_CCCH_sf"/>
</dbReference>
<dbReference type="InterPro" id="IPR000571">
    <property type="entry name" value="Znf_CCCH"/>
</dbReference>
<evidence type="ECO:0000256" key="1">
    <source>
        <dbReference type="ARBA" id="ARBA00022723"/>
    </source>
</evidence>
<evidence type="ECO:0000256" key="2">
    <source>
        <dbReference type="ARBA" id="ARBA00022771"/>
    </source>
</evidence>
<name>A0A9P1DR48_9DINO</name>
<evidence type="ECO:0000313" key="9">
    <source>
        <dbReference type="Proteomes" id="UP001152797"/>
    </source>
</evidence>
<sequence length="262" mass="29478">MKRAGRPKLSFDESSDEAEEGESKPKLPRIQRGVPQLPESKQVEAEKTVPEAQSLAQVAALRAALGLGRTKQEEKQLDSEDLAAQPPKLPASMRDIQTFSEFLRLSPAIQEASMKMSADELTALCETAARLKFFDGELFEAVFVHIRCRIRWGQFDVHQVTAVAQHLVDLNATDPEVFRDMTQWLQHRVSTMSKAQRLQWLKLLAAAGNRNDEDEDFEEKLRTQPLPGGVDVSSSDDFMVCWDFVRTGSCPRGPSCRWNHPS</sequence>
<evidence type="ECO:0000313" key="7">
    <source>
        <dbReference type="EMBL" id="CAI4014825.1"/>
    </source>
</evidence>
<comment type="caution">
    <text evidence="7">The sequence shown here is derived from an EMBL/GenBank/DDBJ whole genome shotgun (WGS) entry which is preliminary data.</text>
</comment>
<organism evidence="7">
    <name type="scientific">Cladocopium goreaui</name>
    <dbReference type="NCBI Taxonomy" id="2562237"/>
    <lineage>
        <taxon>Eukaryota</taxon>
        <taxon>Sar</taxon>
        <taxon>Alveolata</taxon>
        <taxon>Dinophyceae</taxon>
        <taxon>Suessiales</taxon>
        <taxon>Symbiodiniaceae</taxon>
        <taxon>Cladocopium</taxon>
    </lineage>
</organism>
<evidence type="ECO:0000256" key="3">
    <source>
        <dbReference type="ARBA" id="ARBA00022833"/>
    </source>
</evidence>
<proteinExistence type="predicted"/>
<dbReference type="AlphaFoldDB" id="A0A9P1DR48"/>
<dbReference type="GO" id="GO:0008270">
    <property type="term" value="F:zinc ion binding"/>
    <property type="evidence" value="ECO:0007669"/>
    <property type="project" value="UniProtKB-KW"/>
</dbReference>
<dbReference type="EMBL" id="CAMXCT010006501">
    <property type="protein sequence ID" value="CAI4014825.1"/>
    <property type="molecule type" value="Genomic_DNA"/>
</dbReference>
<dbReference type="EMBL" id="CAMXCT030006501">
    <property type="protein sequence ID" value="CAL4802137.1"/>
    <property type="molecule type" value="Genomic_DNA"/>
</dbReference>
<reference evidence="8 9" key="2">
    <citation type="submission" date="2024-05" db="EMBL/GenBank/DDBJ databases">
        <authorList>
            <person name="Chen Y."/>
            <person name="Shah S."/>
            <person name="Dougan E. K."/>
            <person name="Thang M."/>
            <person name="Chan C."/>
        </authorList>
    </citation>
    <scope>NUCLEOTIDE SEQUENCE [LARGE SCALE GENOMIC DNA]</scope>
</reference>
<dbReference type="Proteomes" id="UP001152797">
    <property type="component" value="Unassembled WGS sequence"/>
</dbReference>
<protein>
    <submittedName>
        <fullName evidence="8">Guanidinoacetate N-methyltransferase</fullName>
    </submittedName>
</protein>
<reference evidence="7" key="1">
    <citation type="submission" date="2022-10" db="EMBL/GenBank/DDBJ databases">
        <authorList>
            <person name="Chen Y."/>
            <person name="Dougan E. K."/>
            <person name="Chan C."/>
            <person name="Rhodes N."/>
            <person name="Thang M."/>
        </authorList>
    </citation>
    <scope>NUCLEOTIDE SEQUENCE</scope>
</reference>
<dbReference type="SUPFAM" id="SSF90229">
    <property type="entry name" value="CCCH zinc finger"/>
    <property type="match status" value="1"/>
</dbReference>
<keyword evidence="9" id="KW-1185">Reference proteome</keyword>
<evidence type="ECO:0000259" key="6">
    <source>
        <dbReference type="PROSITE" id="PS50103"/>
    </source>
</evidence>
<evidence type="ECO:0000313" key="8">
    <source>
        <dbReference type="EMBL" id="CAL4802137.1"/>
    </source>
</evidence>
<keyword evidence="2 4" id="KW-0863">Zinc-finger</keyword>
<keyword evidence="1 4" id="KW-0479">Metal-binding</keyword>